<organism evidence="2 3">
    <name type="scientific">Roseburia faecis</name>
    <dbReference type="NCBI Taxonomy" id="301302"/>
    <lineage>
        <taxon>Bacteria</taxon>
        <taxon>Bacillati</taxon>
        <taxon>Bacillota</taxon>
        <taxon>Clostridia</taxon>
        <taxon>Lachnospirales</taxon>
        <taxon>Lachnospiraceae</taxon>
        <taxon>Roseburia</taxon>
    </lineage>
</organism>
<sequence>MRVTNNMITSNTKSNINANKVLVDKYNTQMTTQKKINKPSDDPVIAIRSLRMQTSLSHIDQYLNNNISDANSWLDVTDTALENMKTILTDVRSLCVKGATDTLKEDDRRTILNQLKSLSDQIYAEGNADFSGRTVFTGYRTTEQLTFKTDEETTSYTIDQKLSYKDISEARYTYGSVDVPTDAANSFDETISIGENTYDRLRLAYGKINGKDNSDGTGAIDPISSMSYTTAAGKKVELDLAPGQTRGQFVDENGAATGSTFTMYESKEEWLKANNGEAKVGDNDMVFIKDTGEMILGKDLSNTLKREKADLSITYTKTGFDAGEVRPEYYYDCKMKTPDMQEAVQYTKEDQPINFEISSGIMLAANTQASDVLSTDIGRDMTEMMTLVSASTQAHDKVSQIEKMMSMDKYSDEESQKKLQTYLDAANKEATYADDNLSKTYQQFISNFDGYLDKVNVAHTNVGGLQQRVELTKTRVENQKETVEELKSNNDNRDISDIIIDYYAAYNAYTSSLTAASKVGSQTLLNYL</sequence>
<dbReference type="SUPFAM" id="SSF64518">
    <property type="entry name" value="Phase 1 flagellin"/>
    <property type="match status" value="1"/>
</dbReference>
<dbReference type="InterPro" id="IPR001029">
    <property type="entry name" value="Flagellin_N"/>
</dbReference>
<evidence type="ECO:0000313" key="2">
    <source>
        <dbReference type="EMBL" id="CUN14445.1"/>
    </source>
</evidence>
<dbReference type="EMBL" id="CYXV01000015">
    <property type="protein sequence ID" value="CUN14445.1"/>
    <property type="molecule type" value="Genomic_DNA"/>
</dbReference>
<dbReference type="Gene3D" id="1.20.1330.10">
    <property type="entry name" value="f41 fragment of flagellin, N-terminal domain"/>
    <property type="match status" value="2"/>
</dbReference>
<protein>
    <submittedName>
        <fullName evidence="2">Hook-filament junction protein</fullName>
    </submittedName>
</protein>
<dbReference type="Pfam" id="PF00669">
    <property type="entry name" value="Flagellin_N"/>
    <property type="match status" value="1"/>
</dbReference>
<dbReference type="Proteomes" id="UP000095495">
    <property type="component" value="Unassembled WGS sequence"/>
</dbReference>
<dbReference type="PANTHER" id="PTHR42792:SF1">
    <property type="entry name" value="FLAGELLAR HOOK-ASSOCIATED PROTEIN 3"/>
    <property type="match status" value="1"/>
</dbReference>
<dbReference type="InterPro" id="IPR001492">
    <property type="entry name" value="Flagellin"/>
</dbReference>
<feature type="domain" description="Flagellin N-terminal" evidence="1">
    <location>
        <begin position="3"/>
        <end position="141"/>
    </location>
</feature>
<evidence type="ECO:0000259" key="1">
    <source>
        <dbReference type="Pfam" id="PF00669"/>
    </source>
</evidence>
<dbReference type="PANTHER" id="PTHR42792">
    <property type="entry name" value="FLAGELLIN"/>
    <property type="match status" value="1"/>
</dbReference>
<proteinExistence type="predicted"/>
<dbReference type="RefSeq" id="WP_055263863.1">
    <property type="nucleotide sequence ID" value="NZ_CYXV01000015.1"/>
</dbReference>
<accession>A0A173UK59</accession>
<dbReference type="GO" id="GO:0009288">
    <property type="term" value="C:bacterial-type flagellum"/>
    <property type="evidence" value="ECO:0007669"/>
    <property type="project" value="InterPro"/>
</dbReference>
<name>A0A173UK59_9FIRM</name>
<evidence type="ECO:0000313" key="3">
    <source>
        <dbReference type="Proteomes" id="UP000095495"/>
    </source>
</evidence>
<dbReference type="AlphaFoldDB" id="A0A173UK59"/>
<dbReference type="GO" id="GO:0005198">
    <property type="term" value="F:structural molecule activity"/>
    <property type="evidence" value="ECO:0007669"/>
    <property type="project" value="InterPro"/>
</dbReference>
<gene>
    <name evidence="2" type="primary">flgL</name>
    <name evidence="2" type="ORF">ERS852420_02994</name>
</gene>
<reference evidence="2 3" key="1">
    <citation type="submission" date="2015-09" db="EMBL/GenBank/DDBJ databases">
        <authorList>
            <consortium name="Pathogen Informatics"/>
        </authorList>
    </citation>
    <scope>NUCLEOTIDE SEQUENCE [LARGE SCALE GENOMIC DNA]</scope>
    <source>
        <strain evidence="2 3">2789STDY5608863</strain>
    </source>
</reference>